<dbReference type="AlphaFoldDB" id="A0A835YNX4"/>
<dbReference type="EMBL" id="JAFCMP010000513">
    <property type="protein sequence ID" value="KAG5178725.1"/>
    <property type="molecule type" value="Genomic_DNA"/>
</dbReference>
<dbReference type="Proteomes" id="UP000664859">
    <property type="component" value="Unassembled WGS sequence"/>
</dbReference>
<accession>A0A835YNX4</accession>
<evidence type="ECO:0000313" key="2">
    <source>
        <dbReference type="Proteomes" id="UP000664859"/>
    </source>
</evidence>
<evidence type="ECO:0000313" key="1">
    <source>
        <dbReference type="EMBL" id="KAG5178725.1"/>
    </source>
</evidence>
<protein>
    <submittedName>
        <fullName evidence="1">Uncharacterized protein</fullName>
    </submittedName>
</protein>
<comment type="caution">
    <text evidence="1">The sequence shown here is derived from an EMBL/GenBank/DDBJ whole genome shotgun (WGS) entry which is preliminary data.</text>
</comment>
<organism evidence="1 2">
    <name type="scientific">Tribonema minus</name>
    <dbReference type="NCBI Taxonomy" id="303371"/>
    <lineage>
        <taxon>Eukaryota</taxon>
        <taxon>Sar</taxon>
        <taxon>Stramenopiles</taxon>
        <taxon>Ochrophyta</taxon>
        <taxon>PX clade</taxon>
        <taxon>Xanthophyceae</taxon>
        <taxon>Tribonematales</taxon>
        <taxon>Tribonemataceae</taxon>
        <taxon>Tribonema</taxon>
    </lineage>
</organism>
<sequence length="135" mass="14725">MLDHDGDLLVARPPVYCGTPTEPQLIINFRQLLIAMVLDHCVLDGVFWQYVDGCFKQVEGVQATVLQGWCCQGQRPWVQVRIPGRSLGPGQPDIEACAVVLVSAWLGGLTAAKPVSTQAEYLVLAALEIKLARIV</sequence>
<gene>
    <name evidence="1" type="ORF">JKP88DRAFT_247992</name>
</gene>
<name>A0A835YNX4_9STRA</name>
<proteinExistence type="predicted"/>
<reference evidence="1" key="1">
    <citation type="submission" date="2021-02" db="EMBL/GenBank/DDBJ databases">
        <title>First Annotated Genome of the Yellow-green Alga Tribonema minus.</title>
        <authorList>
            <person name="Mahan K.M."/>
        </authorList>
    </citation>
    <scope>NUCLEOTIDE SEQUENCE</scope>
    <source>
        <strain evidence="1">UTEX B ZZ1240</strain>
    </source>
</reference>
<keyword evidence="2" id="KW-1185">Reference proteome</keyword>